<comment type="caution">
    <text evidence="1">The sequence shown here is derived from an EMBL/GenBank/DDBJ whole genome shotgun (WGS) entry which is preliminary data.</text>
</comment>
<protein>
    <submittedName>
        <fullName evidence="1">Uncharacterized protein</fullName>
    </submittedName>
</protein>
<proteinExistence type="predicted"/>
<keyword evidence="2" id="KW-1185">Reference proteome</keyword>
<dbReference type="Proteomes" id="UP000618795">
    <property type="component" value="Unassembled WGS sequence"/>
</dbReference>
<gene>
    <name evidence="1" type="ORF">GCM10010260_58480</name>
</gene>
<evidence type="ECO:0000313" key="1">
    <source>
        <dbReference type="EMBL" id="GGV12160.1"/>
    </source>
</evidence>
<reference evidence="1" key="2">
    <citation type="submission" date="2020-09" db="EMBL/GenBank/DDBJ databases">
        <authorList>
            <person name="Sun Q."/>
            <person name="Ohkuma M."/>
        </authorList>
    </citation>
    <scope>NUCLEOTIDE SEQUENCE</scope>
    <source>
        <strain evidence="1">JCM 4369</strain>
    </source>
</reference>
<organism evidence="1 2">
    <name type="scientific">Streptomyces filipinensis</name>
    <dbReference type="NCBI Taxonomy" id="66887"/>
    <lineage>
        <taxon>Bacteria</taxon>
        <taxon>Bacillati</taxon>
        <taxon>Actinomycetota</taxon>
        <taxon>Actinomycetes</taxon>
        <taxon>Kitasatosporales</taxon>
        <taxon>Streptomycetaceae</taxon>
        <taxon>Streptomyces</taxon>
    </lineage>
</organism>
<dbReference type="AlphaFoldDB" id="A0A918IFT9"/>
<dbReference type="EMBL" id="BMTD01000015">
    <property type="protein sequence ID" value="GGV12160.1"/>
    <property type="molecule type" value="Genomic_DNA"/>
</dbReference>
<accession>A0A918IFT9</accession>
<reference evidence="1" key="1">
    <citation type="journal article" date="2014" name="Int. J. Syst. Evol. Microbiol.">
        <title>Complete genome sequence of Corynebacterium casei LMG S-19264T (=DSM 44701T), isolated from a smear-ripened cheese.</title>
        <authorList>
            <consortium name="US DOE Joint Genome Institute (JGI-PGF)"/>
            <person name="Walter F."/>
            <person name="Albersmeier A."/>
            <person name="Kalinowski J."/>
            <person name="Ruckert C."/>
        </authorList>
    </citation>
    <scope>NUCLEOTIDE SEQUENCE</scope>
    <source>
        <strain evidence="1">JCM 4369</strain>
    </source>
</reference>
<evidence type="ECO:0000313" key="2">
    <source>
        <dbReference type="Proteomes" id="UP000618795"/>
    </source>
</evidence>
<sequence>MSESEIVSGSEGVGVVLTKHPNSVLQGALEVRDGALGLALVDEKDSGAVQQGGGGCGVGGGGWVADEGVDVGN</sequence>
<name>A0A918IFT9_9ACTN</name>